<dbReference type="AlphaFoldDB" id="A8Q240"/>
<name>A8Q240_BRUMA</name>
<gene>
    <name evidence="1" type="ORF">Bm1_37220</name>
</gene>
<reference evidence="1" key="1">
    <citation type="journal article" date="2007" name="Science">
        <title>Draft genome of the filarial nematode parasite Brugia malayi.</title>
        <authorList>
            <person name="Ghedin E."/>
            <person name="Wang S."/>
            <person name="Spiro D."/>
            <person name="Caler E."/>
            <person name="Zhao Q."/>
            <person name="Crabtree J."/>
            <person name="Allen J.E."/>
            <person name="Delcher A.L."/>
            <person name="Guiliano D.B."/>
            <person name="Miranda-Saavedra D."/>
            <person name="Angiuoli S.V."/>
            <person name="Creasy T."/>
            <person name="Amedeo P."/>
            <person name="Haas B."/>
            <person name="El-Sayed N.M."/>
            <person name="Wortman J.R."/>
            <person name="Feldblyum T."/>
            <person name="Tallon L."/>
            <person name="Schatz M."/>
            <person name="Shumway M."/>
            <person name="Koo H."/>
            <person name="Salzberg S.L."/>
            <person name="Schobel S."/>
            <person name="Pertea M."/>
            <person name="Pop M."/>
            <person name="White O."/>
            <person name="Barton G.J."/>
            <person name="Carlow C.K."/>
            <person name="Crawford M.J."/>
            <person name="Daub J."/>
            <person name="Dimmic M.W."/>
            <person name="Estes C.F."/>
            <person name="Foster J.M."/>
            <person name="Ganatra M."/>
            <person name="Gregory W.F."/>
            <person name="Johnson N.M."/>
            <person name="Jin J."/>
            <person name="Komuniecki R."/>
            <person name="Korf I."/>
            <person name="Kumar S."/>
            <person name="Laney S."/>
            <person name="Li B.W."/>
            <person name="Li W."/>
            <person name="Lindblom T.H."/>
            <person name="Lustigman S."/>
            <person name="Ma D."/>
            <person name="Maina C.V."/>
            <person name="Martin D.M."/>
            <person name="McCarter J.P."/>
            <person name="McReynolds L."/>
            <person name="Mitreva M."/>
            <person name="Nutman T.B."/>
            <person name="Parkinson J."/>
            <person name="Peregrin-Alvarez J.M."/>
            <person name="Poole C."/>
            <person name="Ren Q."/>
            <person name="Saunders L."/>
            <person name="Sluder A.E."/>
            <person name="Smith K."/>
            <person name="Stanke M."/>
            <person name="Unnasch T.R."/>
            <person name="Ware J."/>
            <person name="Wei A.D."/>
            <person name="Weil G."/>
            <person name="Williams D.J."/>
            <person name="Zhang Y."/>
            <person name="Williams S.A."/>
            <person name="Fraser-Liggett C."/>
            <person name="Slatko B."/>
            <person name="Blaxter M.L."/>
            <person name="Scott A.L."/>
        </authorList>
    </citation>
    <scope>NUCLEOTIDE SEQUENCE [LARGE SCALE GENOMIC DNA]</scope>
</reference>
<dbReference type="EMBL" id="DS239411">
    <property type="protein sequence ID" value="EDP31701.1"/>
    <property type="molecule type" value="Genomic_DNA"/>
</dbReference>
<proteinExistence type="predicted"/>
<protein>
    <submittedName>
        <fullName evidence="1">Uncharacterized protein</fullName>
    </submittedName>
</protein>
<sequence length="34" mass="3978">MLPSLAFNSNCMLLLNDNTRCNTYNDDCYTKFIK</sequence>
<accession>A8Q240</accession>
<organism evidence="1">
    <name type="scientific">Brugia malayi</name>
    <name type="common">Filarial nematode worm</name>
    <dbReference type="NCBI Taxonomy" id="6279"/>
    <lineage>
        <taxon>Eukaryota</taxon>
        <taxon>Metazoa</taxon>
        <taxon>Ecdysozoa</taxon>
        <taxon>Nematoda</taxon>
        <taxon>Chromadorea</taxon>
        <taxon>Rhabditida</taxon>
        <taxon>Spirurina</taxon>
        <taxon>Spiruromorpha</taxon>
        <taxon>Filarioidea</taxon>
        <taxon>Onchocercidae</taxon>
        <taxon>Brugia</taxon>
    </lineage>
</organism>
<evidence type="ECO:0000313" key="1">
    <source>
        <dbReference type="EMBL" id="EDP31701.1"/>
    </source>
</evidence>